<evidence type="ECO:0000256" key="1">
    <source>
        <dbReference type="SAM" id="SignalP"/>
    </source>
</evidence>
<dbReference type="AlphaFoldDB" id="A0A6C0P1Y3"/>
<organism evidence="2 3">
    <name type="scientific">Paenibacillus rhizovicinus</name>
    <dbReference type="NCBI Taxonomy" id="2704463"/>
    <lineage>
        <taxon>Bacteria</taxon>
        <taxon>Bacillati</taxon>
        <taxon>Bacillota</taxon>
        <taxon>Bacilli</taxon>
        <taxon>Bacillales</taxon>
        <taxon>Paenibacillaceae</taxon>
        <taxon>Paenibacillus</taxon>
    </lineage>
</organism>
<dbReference type="Proteomes" id="UP000479114">
    <property type="component" value="Chromosome"/>
</dbReference>
<dbReference type="Pfam" id="PF14172">
    <property type="entry name" value="DUF4309"/>
    <property type="match status" value="1"/>
</dbReference>
<dbReference type="EMBL" id="CP048286">
    <property type="protein sequence ID" value="QHW32504.1"/>
    <property type="molecule type" value="Genomic_DNA"/>
</dbReference>
<evidence type="ECO:0000313" key="3">
    <source>
        <dbReference type="Proteomes" id="UP000479114"/>
    </source>
</evidence>
<sequence length="211" mass="21904">MNAVTINPVWKTLGKLALAGLITAGSGVLATSSQANAASAAQAATSASIPSNLSAQTGSTYIKTIYKLAANGQIPGLQAIAGKTPISAVHYKWGEPDTGGGEKANHYEFYNFGMGQGAFAFGVNKAGVIYDLRNFGESVDQTVGIKSLTFASVIKTLGMPKEVRFSGTDKIYVYHPSAAYELKFVGPGTAAKGKIAHIDHINVYSAKAAAQ</sequence>
<keyword evidence="1" id="KW-0732">Signal</keyword>
<name>A0A6C0P1Y3_9BACL</name>
<protein>
    <submittedName>
        <fullName evidence="2">YjgB family protein</fullName>
    </submittedName>
</protein>
<dbReference type="InterPro" id="IPR025453">
    <property type="entry name" value="DUF4309"/>
</dbReference>
<reference evidence="2 3" key="1">
    <citation type="submission" date="2020-02" db="EMBL/GenBank/DDBJ databases">
        <title>Paenibacillus sp. nov., isolated from rhizosphere soil of tomato.</title>
        <authorList>
            <person name="Weon H.-Y."/>
            <person name="Lee S.A."/>
        </authorList>
    </citation>
    <scope>NUCLEOTIDE SEQUENCE [LARGE SCALE GENOMIC DNA]</scope>
    <source>
        <strain evidence="2 3">14171R-81</strain>
    </source>
</reference>
<feature type="chain" id="PRO_5039598446" evidence="1">
    <location>
        <begin position="38"/>
        <end position="211"/>
    </location>
</feature>
<accession>A0A6C0P1Y3</accession>
<dbReference type="RefSeq" id="WP_162642308.1">
    <property type="nucleotide sequence ID" value="NZ_CP048286.1"/>
</dbReference>
<keyword evidence="3" id="KW-1185">Reference proteome</keyword>
<evidence type="ECO:0000313" key="2">
    <source>
        <dbReference type="EMBL" id="QHW32504.1"/>
    </source>
</evidence>
<dbReference type="KEGG" id="prz:GZH47_17935"/>
<proteinExistence type="predicted"/>
<gene>
    <name evidence="2" type="ORF">GZH47_17935</name>
</gene>
<feature type="signal peptide" evidence="1">
    <location>
        <begin position="1"/>
        <end position="37"/>
    </location>
</feature>